<feature type="repeat" description="TPR" evidence="10">
    <location>
        <begin position="311"/>
        <end position="344"/>
    </location>
</feature>
<dbReference type="PANTHER" id="PTHR46208">
    <property type="entry name" value="MITOCHONDRIAL IMPORT RECEPTOR SUBUNIT TOM70"/>
    <property type="match status" value="1"/>
</dbReference>
<dbReference type="AlphaFoldDB" id="A0A078A806"/>
<evidence type="ECO:0000256" key="5">
    <source>
        <dbReference type="ARBA" id="ARBA00022803"/>
    </source>
</evidence>
<dbReference type="GO" id="GO:0030150">
    <property type="term" value="P:protein import into mitochondrial matrix"/>
    <property type="evidence" value="ECO:0007669"/>
    <property type="project" value="TreeGrafter"/>
</dbReference>
<feature type="region of interest" description="Disordered" evidence="11">
    <location>
        <begin position="79"/>
        <end position="98"/>
    </location>
</feature>
<organism evidence="12 13">
    <name type="scientific">Stylonychia lemnae</name>
    <name type="common">Ciliate</name>
    <dbReference type="NCBI Taxonomy" id="5949"/>
    <lineage>
        <taxon>Eukaryota</taxon>
        <taxon>Sar</taxon>
        <taxon>Alveolata</taxon>
        <taxon>Ciliophora</taxon>
        <taxon>Intramacronucleata</taxon>
        <taxon>Spirotrichea</taxon>
        <taxon>Stichotrichia</taxon>
        <taxon>Sporadotrichida</taxon>
        <taxon>Oxytrichidae</taxon>
        <taxon>Stylonychinae</taxon>
        <taxon>Stylonychia</taxon>
    </lineage>
</organism>
<evidence type="ECO:0000313" key="13">
    <source>
        <dbReference type="Proteomes" id="UP000039865"/>
    </source>
</evidence>
<keyword evidence="7" id="KW-0496">Mitochondrion</keyword>
<protein>
    <submittedName>
        <fullName evidence="12">Tpr repeat</fullName>
    </submittedName>
</protein>
<dbReference type="EMBL" id="CCKQ01007048">
    <property type="protein sequence ID" value="CDW78380.1"/>
    <property type="molecule type" value="Genomic_DNA"/>
</dbReference>
<name>A0A078A806_STYLE</name>
<proteinExistence type="inferred from homology"/>
<accession>A0A078A806</accession>
<evidence type="ECO:0000256" key="8">
    <source>
        <dbReference type="ARBA" id="ARBA00023136"/>
    </source>
</evidence>
<keyword evidence="3" id="KW-0677">Repeat</keyword>
<keyword evidence="2" id="KW-0812">Transmembrane</keyword>
<comment type="similarity">
    <text evidence="9">Belongs to the Tom70 family.</text>
</comment>
<evidence type="ECO:0000313" key="12">
    <source>
        <dbReference type="EMBL" id="CDW78380.1"/>
    </source>
</evidence>
<dbReference type="SUPFAM" id="SSF48452">
    <property type="entry name" value="TPR-like"/>
    <property type="match status" value="1"/>
</dbReference>
<evidence type="ECO:0000256" key="11">
    <source>
        <dbReference type="SAM" id="MobiDB-lite"/>
    </source>
</evidence>
<evidence type="ECO:0000256" key="9">
    <source>
        <dbReference type="ARBA" id="ARBA00038030"/>
    </source>
</evidence>
<dbReference type="GO" id="GO:0005741">
    <property type="term" value="C:mitochondrial outer membrane"/>
    <property type="evidence" value="ECO:0007669"/>
    <property type="project" value="UniProtKB-SubCell"/>
</dbReference>
<comment type="subcellular location">
    <subcellularLocation>
        <location evidence="1">Mitochondrion outer membrane</location>
        <topology evidence="1">Single-pass membrane protein</topology>
    </subcellularLocation>
</comment>
<sequence>METDHLLNNRQNELYSQIFDKEDANEDDNTVHYEEQDISNVLQNQLGEQFRLSTNSIRQMQNEEINPKALGGISIRKSQRNVDRGSDAPPGVSINVQDSPDKQKLKVQNLFGKARTGSKSRDSVRSGENLEGQVRKQKTEREFENRCLRLLKIEDWQSLDELASKYLEETHGTTFKGLFYLGVSLYKQGDYENAIRAFQKAEEINSDDAQLQYNLGLAYFKLEQYNQCVDHLKKCTKLDESHIYAYNNLAFLFNMHQFYSETIQVCGQAKMNNPTNHNCHRHWAFALFKKGEFAKAIKKIKKGVQKNPIDPENWIIWGLILRTVGNYVSAKHKFKKALKLDKENETAKEELSIVDRIIELDKQIPLEAVPSLKRNNPKKGIIKDGLGGESGCARQCHYKNCSIF</sequence>
<dbReference type="SMART" id="SM00028">
    <property type="entry name" value="TPR"/>
    <property type="match status" value="5"/>
</dbReference>
<dbReference type="Pfam" id="PF13414">
    <property type="entry name" value="TPR_11"/>
    <property type="match status" value="1"/>
</dbReference>
<dbReference type="InterPro" id="IPR011990">
    <property type="entry name" value="TPR-like_helical_dom_sf"/>
</dbReference>
<dbReference type="GO" id="GO:0030943">
    <property type="term" value="F:mitochondrion targeting sequence binding"/>
    <property type="evidence" value="ECO:0007669"/>
    <property type="project" value="TreeGrafter"/>
</dbReference>
<evidence type="ECO:0000256" key="3">
    <source>
        <dbReference type="ARBA" id="ARBA00022737"/>
    </source>
</evidence>
<gene>
    <name evidence="12" type="primary">Contig8988.g9609</name>
    <name evidence="12" type="ORF">STYLEM_7357</name>
</gene>
<dbReference type="PROSITE" id="PS50005">
    <property type="entry name" value="TPR"/>
    <property type="match status" value="3"/>
</dbReference>
<evidence type="ECO:0000256" key="6">
    <source>
        <dbReference type="ARBA" id="ARBA00022989"/>
    </source>
</evidence>
<evidence type="ECO:0000256" key="4">
    <source>
        <dbReference type="ARBA" id="ARBA00022787"/>
    </source>
</evidence>
<reference evidence="12 13" key="1">
    <citation type="submission" date="2014-06" db="EMBL/GenBank/DDBJ databases">
        <authorList>
            <person name="Swart Estienne"/>
        </authorList>
    </citation>
    <scope>NUCLEOTIDE SEQUENCE [LARGE SCALE GENOMIC DNA]</scope>
    <source>
        <strain evidence="12 13">130c</strain>
    </source>
</reference>
<keyword evidence="4" id="KW-1000">Mitochondrion outer membrane</keyword>
<keyword evidence="6" id="KW-1133">Transmembrane helix</keyword>
<feature type="repeat" description="TPR" evidence="10">
    <location>
        <begin position="209"/>
        <end position="242"/>
    </location>
</feature>
<keyword evidence="5 10" id="KW-0802">TPR repeat</keyword>
<dbReference type="GO" id="GO:0008320">
    <property type="term" value="F:protein transmembrane transporter activity"/>
    <property type="evidence" value="ECO:0007669"/>
    <property type="project" value="TreeGrafter"/>
</dbReference>
<dbReference type="OrthoDB" id="69177at2759"/>
<dbReference type="GO" id="GO:0045039">
    <property type="term" value="P:protein insertion into mitochondrial inner membrane"/>
    <property type="evidence" value="ECO:0007669"/>
    <property type="project" value="TreeGrafter"/>
</dbReference>
<feature type="region of interest" description="Disordered" evidence="11">
    <location>
        <begin position="114"/>
        <end position="136"/>
    </location>
</feature>
<evidence type="ECO:0000256" key="1">
    <source>
        <dbReference type="ARBA" id="ARBA00004572"/>
    </source>
</evidence>
<evidence type="ECO:0000256" key="7">
    <source>
        <dbReference type="ARBA" id="ARBA00023128"/>
    </source>
</evidence>
<keyword evidence="13" id="KW-1185">Reference proteome</keyword>
<keyword evidence="8" id="KW-0472">Membrane</keyword>
<evidence type="ECO:0000256" key="10">
    <source>
        <dbReference type="PROSITE-ProRule" id="PRU00339"/>
    </source>
</evidence>
<dbReference type="InParanoid" id="A0A078A806"/>
<dbReference type="PANTHER" id="PTHR46208:SF1">
    <property type="entry name" value="MITOCHONDRIAL IMPORT RECEPTOR SUBUNIT TOM70"/>
    <property type="match status" value="1"/>
</dbReference>
<dbReference type="Proteomes" id="UP000039865">
    <property type="component" value="Unassembled WGS sequence"/>
</dbReference>
<dbReference type="InterPro" id="IPR019734">
    <property type="entry name" value="TPR_rpt"/>
</dbReference>
<feature type="repeat" description="TPR" evidence="10">
    <location>
        <begin position="175"/>
        <end position="208"/>
    </location>
</feature>
<evidence type="ECO:0000256" key="2">
    <source>
        <dbReference type="ARBA" id="ARBA00022692"/>
    </source>
</evidence>
<dbReference type="Gene3D" id="1.25.40.10">
    <property type="entry name" value="Tetratricopeptide repeat domain"/>
    <property type="match status" value="1"/>
</dbReference>